<gene>
    <name evidence="8" type="ORF">G3I67_06975</name>
</gene>
<dbReference type="InterPro" id="IPR004839">
    <property type="entry name" value="Aminotransferase_I/II_large"/>
</dbReference>
<evidence type="ECO:0000313" key="8">
    <source>
        <dbReference type="EMBL" id="NDY82968.1"/>
    </source>
</evidence>
<name>A0A6B2QZ32_9BURK</name>
<dbReference type="InterPro" id="IPR004838">
    <property type="entry name" value="NHTrfase_class1_PyrdxlP-BS"/>
</dbReference>
<reference evidence="8" key="1">
    <citation type="submission" date="2020-02" db="EMBL/GenBank/DDBJ databases">
        <authorList>
            <person name="Chen W.-M."/>
        </authorList>
    </citation>
    <scope>NUCLEOTIDE SEQUENCE</scope>
    <source>
        <strain evidence="8">NBD-18</strain>
    </source>
</reference>
<comment type="cofactor">
    <cofactor evidence="1 6">
        <name>pyridoxal 5'-phosphate</name>
        <dbReference type="ChEBI" id="CHEBI:597326"/>
    </cofactor>
</comment>
<evidence type="ECO:0000256" key="5">
    <source>
        <dbReference type="ARBA" id="ARBA00022898"/>
    </source>
</evidence>
<dbReference type="Gene3D" id="3.40.640.10">
    <property type="entry name" value="Type I PLP-dependent aspartate aminotransferase-like (Major domain)"/>
    <property type="match status" value="1"/>
</dbReference>
<dbReference type="PANTHER" id="PTHR46383:SF2">
    <property type="entry name" value="AMINOTRANSFERASE"/>
    <property type="match status" value="1"/>
</dbReference>
<dbReference type="GO" id="GO:0030170">
    <property type="term" value="F:pyridoxal phosphate binding"/>
    <property type="evidence" value="ECO:0007669"/>
    <property type="project" value="InterPro"/>
</dbReference>
<dbReference type="PROSITE" id="PS00105">
    <property type="entry name" value="AA_TRANSFER_CLASS_1"/>
    <property type="match status" value="1"/>
</dbReference>
<keyword evidence="5" id="KW-0663">Pyridoxal phosphate</keyword>
<dbReference type="RefSeq" id="WP_163653291.1">
    <property type="nucleotide sequence ID" value="NZ_JAAGRN010000004.1"/>
</dbReference>
<proteinExistence type="inferred from homology"/>
<evidence type="ECO:0000256" key="4">
    <source>
        <dbReference type="ARBA" id="ARBA00022679"/>
    </source>
</evidence>
<dbReference type="Pfam" id="PF00155">
    <property type="entry name" value="Aminotran_1_2"/>
    <property type="match status" value="1"/>
</dbReference>
<dbReference type="PRINTS" id="PR00753">
    <property type="entry name" value="ACCSYNTHASE"/>
</dbReference>
<dbReference type="InterPro" id="IPR050596">
    <property type="entry name" value="AspAT/PAT-like"/>
</dbReference>
<dbReference type="SUPFAM" id="SSF53383">
    <property type="entry name" value="PLP-dependent transferases"/>
    <property type="match status" value="1"/>
</dbReference>
<dbReference type="GO" id="GO:0008483">
    <property type="term" value="F:transaminase activity"/>
    <property type="evidence" value="ECO:0007669"/>
    <property type="project" value="UniProtKB-KW"/>
</dbReference>
<dbReference type="CDD" id="cd00609">
    <property type="entry name" value="AAT_like"/>
    <property type="match status" value="1"/>
</dbReference>
<evidence type="ECO:0000256" key="2">
    <source>
        <dbReference type="ARBA" id="ARBA00007441"/>
    </source>
</evidence>
<comment type="caution">
    <text evidence="8">The sequence shown here is derived from an EMBL/GenBank/DDBJ whole genome shotgun (WGS) entry which is preliminary data.</text>
</comment>
<accession>A0A6B2QZ32</accession>
<evidence type="ECO:0000256" key="6">
    <source>
        <dbReference type="RuleBase" id="RU000481"/>
    </source>
</evidence>
<comment type="similarity">
    <text evidence="2 6">Belongs to the class-I pyridoxal-phosphate-dependent aminotransferase family.</text>
</comment>
<dbReference type="EC" id="2.6.1.-" evidence="6"/>
<evidence type="ECO:0000259" key="7">
    <source>
        <dbReference type="Pfam" id="PF00155"/>
    </source>
</evidence>
<organism evidence="8">
    <name type="scientific">Sheuella amnicola</name>
    <dbReference type="NCBI Taxonomy" id="2707330"/>
    <lineage>
        <taxon>Bacteria</taxon>
        <taxon>Pseudomonadati</taxon>
        <taxon>Pseudomonadota</taxon>
        <taxon>Betaproteobacteria</taxon>
        <taxon>Burkholderiales</taxon>
        <taxon>Alcaligenaceae</taxon>
        <taxon>Sheuella</taxon>
    </lineage>
</organism>
<protein>
    <recommendedName>
        <fullName evidence="6">Aminotransferase</fullName>
        <ecNumber evidence="6">2.6.1.-</ecNumber>
    </recommendedName>
</protein>
<keyword evidence="3 6" id="KW-0032">Aminotransferase</keyword>
<sequence>MIALAARTRETATFHAVELMKQANDLKRAGIDIISLGVGEPDFTAPPPVLAAMQSAAHAGLSGYSSPAGIAQLREAISGYYANQLHANVDPSRIIVTSGASGALLLAAMALINPGDEVLMPDPYYPANRNFIGAAGGITRLIPTTAQNRFQLSAGDIEQHWNSRTKGVLIASPGNPTGTSLTREELDKVLKTVRAKSGFVIMDEIYLGLSYESERQTALTLDDDVIIINSFSKYFNMTGWRLGWMVVPPYMVEPIEKMAASLAICAPTLAQYGAVACFEPESIAIYEQRREAFRQRRDYLVPALEALNIKVPVKPDGAFYIYADVSAHTPDSNVLSTSLLHNARVAVVPGVDFGPAHANSMMRFAYTIGLDRLQEAIHRIKTYLG</sequence>
<evidence type="ECO:0000256" key="1">
    <source>
        <dbReference type="ARBA" id="ARBA00001933"/>
    </source>
</evidence>
<dbReference type="InterPro" id="IPR015421">
    <property type="entry name" value="PyrdxlP-dep_Trfase_major"/>
</dbReference>
<keyword evidence="4 6" id="KW-0808">Transferase</keyword>
<dbReference type="AlphaFoldDB" id="A0A6B2QZ32"/>
<evidence type="ECO:0000256" key="3">
    <source>
        <dbReference type="ARBA" id="ARBA00022576"/>
    </source>
</evidence>
<dbReference type="EMBL" id="JAAGRN010000004">
    <property type="protein sequence ID" value="NDY82968.1"/>
    <property type="molecule type" value="Genomic_DNA"/>
</dbReference>
<feature type="domain" description="Aminotransferase class I/classII large" evidence="7">
    <location>
        <begin position="32"/>
        <end position="380"/>
    </location>
</feature>
<dbReference type="GO" id="GO:0006520">
    <property type="term" value="P:amino acid metabolic process"/>
    <property type="evidence" value="ECO:0007669"/>
    <property type="project" value="InterPro"/>
</dbReference>
<dbReference type="NCBIfam" id="NF005601">
    <property type="entry name" value="PRK07337.1"/>
    <property type="match status" value="1"/>
</dbReference>
<dbReference type="PANTHER" id="PTHR46383">
    <property type="entry name" value="ASPARTATE AMINOTRANSFERASE"/>
    <property type="match status" value="1"/>
</dbReference>
<dbReference type="InterPro" id="IPR015424">
    <property type="entry name" value="PyrdxlP-dep_Trfase"/>
</dbReference>